<evidence type="ECO:0000313" key="3">
    <source>
        <dbReference type="Proteomes" id="UP000752171"/>
    </source>
</evidence>
<dbReference type="AlphaFoldDB" id="A0A8T2LAB8"/>
<feature type="domain" description="Cathepsin propeptide inhibitor" evidence="1">
    <location>
        <begin position="2"/>
        <end position="49"/>
    </location>
</feature>
<dbReference type="InterPro" id="IPR038765">
    <property type="entry name" value="Papain-like_cys_pep_sf"/>
</dbReference>
<comment type="caution">
    <text evidence="2">The sequence shown here is derived from an EMBL/GenBank/DDBJ whole genome shotgun (WGS) entry which is preliminary data.</text>
</comment>
<reference evidence="2 3" key="1">
    <citation type="submission" date="2021-07" db="EMBL/GenBank/DDBJ databases">
        <authorList>
            <person name="Imarazene B."/>
            <person name="Zahm M."/>
            <person name="Klopp C."/>
            <person name="Cabau C."/>
            <person name="Beille S."/>
            <person name="Jouanno E."/>
            <person name="Castinel A."/>
            <person name="Lluch J."/>
            <person name="Gil L."/>
            <person name="Kuchtly C."/>
            <person name="Lopez Roques C."/>
            <person name="Donnadieu C."/>
            <person name="Parrinello H."/>
            <person name="Journot L."/>
            <person name="Du K."/>
            <person name="Schartl M."/>
            <person name="Retaux S."/>
            <person name="Guiguen Y."/>
        </authorList>
    </citation>
    <scope>NUCLEOTIDE SEQUENCE [LARGE SCALE GENOMIC DNA]</scope>
    <source>
        <strain evidence="2">Pach_M1</strain>
        <tissue evidence="2">Testis</tissue>
    </source>
</reference>
<sequence>SGRSYESEEEESQRKMVWLSNRKLVLEHNVLADQGLKSYRLGMNLFADMAIYCPFLCCSLVIDSSEGNEHFVSIDSVCINVFLLGKKYHLMEEESKRKMNWMTNRKLVLEHNMLADQGLKTYRLGMNHFADMCLSCVNVCLLGKSYDSEEEESQRKMIWMTNLKLVLEHNMLADQGLKTYRLGMNHFADMVRTKTQFHFTPWPYHLPLPLLSECNSSPLNRVKGEGVKSFL</sequence>
<protein>
    <submittedName>
        <fullName evidence="2">Cathepsin K isoform X1</fullName>
    </submittedName>
</protein>
<gene>
    <name evidence="2" type="primary">CTSS</name>
    <name evidence="2" type="ORF">AMEX_G17212</name>
</gene>
<evidence type="ECO:0000259" key="1">
    <source>
        <dbReference type="SMART" id="SM00848"/>
    </source>
</evidence>
<dbReference type="InterPro" id="IPR013201">
    <property type="entry name" value="Prot_inhib_I29"/>
</dbReference>
<evidence type="ECO:0000313" key="2">
    <source>
        <dbReference type="EMBL" id="KAG9268259.1"/>
    </source>
</evidence>
<dbReference type="Proteomes" id="UP000752171">
    <property type="component" value="Unassembled WGS sequence"/>
</dbReference>
<organism evidence="2 3">
    <name type="scientific">Astyanax mexicanus</name>
    <name type="common">Blind cave fish</name>
    <name type="synonym">Astyanax fasciatus mexicanus</name>
    <dbReference type="NCBI Taxonomy" id="7994"/>
    <lineage>
        <taxon>Eukaryota</taxon>
        <taxon>Metazoa</taxon>
        <taxon>Chordata</taxon>
        <taxon>Craniata</taxon>
        <taxon>Vertebrata</taxon>
        <taxon>Euteleostomi</taxon>
        <taxon>Actinopterygii</taxon>
        <taxon>Neopterygii</taxon>
        <taxon>Teleostei</taxon>
        <taxon>Ostariophysi</taxon>
        <taxon>Characiformes</taxon>
        <taxon>Characoidei</taxon>
        <taxon>Acestrorhamphidae</taxon>
        <taxon>Acestrorhamphinae</taxon>
        <taxon>Astyanax</taxon>
    </lineage>
</organism>
<dbReference type="SMART" id="SM00848">
    <property type="entry name" value="Inhibitor_I29"/>
    <property type="match status" value="3"/>
</dbReference>
<name>A0A8T2LAB8_ASTMX</name>
<dbReference type="SUPFAM" id="SSF54001">
    <property type="entry name" value="Cysteine proteinases"/>
    <property type="match status" value="3"/>
</dbReference>
<dbReference type="Pfam" id="PF08246">
    <property type="entry name" value="Inhibitor_I29"/>
    <property type="match status" value="3"/>
</dbReference>
<feature type="domain" description="Cathepsin propeptide inhibitor" evidence="1">
    <location>
        <begin position="82"/>
        <end position="132"/>
    </location>
</feature>
<feature type="domain" description="Cathepsin propeptide inhibitor" evidence="1">
    <location>
        <begin position="143"/>
        <end position="197"/>
    </location>
</feature>
<feature type="non-terminal residue" evidence="2">
    <location>
        <position position="231"/>
    </location>
</feature>
<dbReference type="Gene3D" id="1.10.287.2250">
    <property type="match status" value="3"/>
</dbReference>
<proteinExistence type="predicted"/>
<accession>A0A8T2LAB8</accession>
<dbReference type="EMBL" id="JAICCE010000014">
    <property type="protein sequence ID" value="KAG9268259.1"/>
    <property type="molecule type" value="Genomic_DNA"/>
</dbReference>